<keyword evidence="7 10" id="KW-0804">Transcription</keyword>
<dbReference type="InterPro" id="IPR013088">
    <property type="entry name" value="Znf_NHR/GATA"/>
</dbReference>
<dbReference type="PROSITE" id="PS00031">
    <property type="entry name" value="NUCLEAR_REC_DBD_1"/>
    <property type="match status" value="1"/>
</dbReference>
<feature type="compositionally biased region" description="Basic and acidic residues" evidence="11">
    <location>
        <begin position="108"/>
        <end position="118"/>
    </location>
</feature>
<dbReference type="PROSITE" id="PS51030">
    <property type="entry name" value="NUCLEAR_REC_DBD_2"/>
    <property type="match status" value="1"/>
</dbReference>
<dbReference type="PANTHER" id="PTHR24082">
    <property type="entry name" value="NUCLEAR HORMONE RECEPTOR"/>
    <property type="match status" value="1"/>
</dbReference>
<evidence type="ECO:0000256" key="10">
    <source>
        <dbReference type="RuleBase" id="RU004334"/>
    </source>
</evidence>
<keyword evidence="5 10" id="KW-0805">Transcription regulation</keyword>
<organism evidence="14">
    <name type="scientific">Thelazia callipaeda</name>
    <name type="common">Oriental eyeworm</name>
    <name type="synonym">Parasitic nematode</name>
    <dbReference type="NCBI Taxonomy" id="103827"/>
    <lineage>
        <taxon>Eukaryota</taxon>
        <taxon>Metazoa</taxon>
        <taxon>Ecdysozoa</taxon>
        <taxon>Nematoda</taxon>
        <taxon>Chromadorea</taxon>
        <taxon>Rhabditida</taxon>
        <taxon>Spirurina</taxon>
        <taxon>Spiruromorpha</taxon>
        <taxon>Thelazioidea</taxon>
        <taxon>Thelaziidae</taxon>
        <taxon>Thelazia</taxon>
    </lineage>
</organism>
<evidence type="ECO:0000256" key="2">
    <source>
        <dbReference type="ARBA" id="ARBA00022723"/>
    </source>
</evidence>
<sequence length="391" mass="45084">LFEESDGSNAGSKQATCKVCGDKSSGFHYGVTACEGCKGFFRRSIQKQMEYRCLRDGNCNVLRTSRNRCQYCRFKSCIAAGMSPIRYGKNSKRKATENKNESVQTAKDATKTESSEIEDHRNDDLKSFINAIREAHEACCSYCFSDWKRLKPRMVNHPNNGSESVLRHLLWHSFNEAVFEDLGRFIEFTKRIPGFSNTSRKDQLLLVKISFFEVWTIWAYRAMSSVSKTLRFAHGLTFTQEQLSIVFESSMVSDMFELSRTFKTFRLSECLVGLYCAVLLFTQDIVPQLERPQAILILREKVIQALKLQLSIERPEDPDLFRSLLVKRDVLQSIASRQRATLEWYRAHKDVIRLPEIFTDLYDFRSTKEEPEPSTSGATSQQEVVTHEMKI</sequence>
<dbReference type="PANTHER" id="PTHR24082:SF473">
    <property type="entry name" value="ECDYSONE-INDUCED PROTEIN 75B, ISOFORM B"/>
    <property type="match status" value="1"/>
</dbReference>
<evidence type="ECO:0000256" key="8">
    <source>
        <dbReference type="ARBA" id="ARBA00023170"/>
    </source>
</evidence>
<comment type="similarity">
    <text evidence="1 10">Belongs to the nuclear hormone receptor family.</text>
</comment>
<evidence type="ECO:0000256" key="9">
    <source>
        <dbReference type="ARBA" id="ARBA00023242"/>
    </source>
</evidence>
<keyword evidence="6 10" id="KW-0238">DNA-binding</keyword>
<comment type="subcellular location">
    <subcellularLocation>
        <location evidence="10">Nucleus</location>
    </subcellularLocation>
</comment>
<reference evidence="14" key="1">
    <citation type="submission" date="2017-02" db="UniProtKB">
        <authorList>
            <consortium name="WormBaseParasite"/>
        </authorList>
    </citation>
    <scope>IDENTIFICATION</scope>
</reference>
<dbReference type="SUPFAM" id="SSF57716">
    <property type="entry name" value="Glucocorticoid receptor-like (DNA-binding domain)"/>
    <property type="match status" value="1"/>
</dbReference>
<feature type="region of interest" description="Disordered" evidence="11">
    <location>
        <begin position="90"/>
        <end position="118"/>
    </location>
</feature>
<dbReference type="InterPro" id="IPR050234">
    <property type="entry name" value="Nuclear_hormone_rcpt_NR1"/>
</dbReference>
<protein>
    <submittedName>
        <fullName evidence="14">Nuclear receptor</fullName>
    </submittedName>
</protein>
<evidence type="ECO:0000256" key="7">
    <source>
        <dbReference type="ARBA" id="ARBA00023163"/>
    </source>
</evidence>
<dbReference type="GO" id="GO:0005634">
    <property type="term" value="C:nucleus"/>
    <property type="evidence" value="ECO:0007669"/>
    <property type="project" value="UniProtKB-SubCell"/>
</dbReference>
<keyword evidence="2 10" id="KW-0479">Metal-binding</keyword>
<evidence type="ECO:0000256" key="6">
    <source>
        <dbReference type="ARBA" id="ARBA00023125"/>
    </source>
</evidence>
<dbReference type="PRINTS" id="PR00047">
    <property type="entry name" value="STROIDFINGER"/>
</dbReference>
<dbReference type="OMA" id="WQQFATR"/>
<keyword evidence="8 10" id="KW-0675">Receptor</keyword>
<evidence type="ECO:0000259" key="12">
    <source>
        <dbReference type="PROSITE" id="PS51030"/>
    </source>
</evidence>
<evidence type="ECO:0000256" key="5">
    <source>
        <dbReference type="ARBA" id="ARBA00023015"/>
    </source>
</evidence>
<evidence type="ECO:0000259" key="13">
    <source>
        <dbReference type="PROSITE" id="PS51843"/>
    </source>
</evidence>
<dbReference type="InterPro" id="IPR035500">
    <property type="entry name" value="NHR-like_dom_sf"/>
</dbReference>
<accession>A0A0N5CNT1</accession>
<evidence type="ECO:0000256" key="4">
    <source>
        <dbReference type="ARBA" id="ARBA00022833"/>
    </source>
</evidence>
<dbReference type="Gene3D" id="1.10.565.10">
    <property type="entry name" value="Retinoid X Receptor"/>
    <property type="match status" value="1"/>
</dbReference>
<proteinExistence type="inferred from homology"/>
<dbReference type="AlphaFoldDB" id="A0A0N5CNT1"/>
<feature type="domain" description="NR LBD" evidence="13">
    <location>
        <begin position="124"/>
        <end position="364"/>
    </location>
</feature>
<evidence type="ECO:0000256" key="11">
    <source>
        <dbReference type="SAM" id="MobiDB-lite"/>
    </source>
</evidence>
<dbReference type="SUPFAM" id="SSF48508">
    <property type="entry name" value="Nuclear receptor ligand-binding domain"/>
    <property type="match status" value="1"/>
</dbReference>
<feature type="domain" description="Nuclear receptor" evidence="12">
    <location>
        <begin position="14"/>
        <end position="89"/>
    </location>
</feature>
<keyword evidence="9 10" id="KW-0539">Nucleus</keyword>
<evidence type="ECO:0000256" key="1">
    <source>
        <dbReference type="ARBA" id="ARBA00005993"/>
    </source>
</evidence>
<dbReference type="GO" id="GO:0009755">
    <property type="term" value="P:hormone-mediated signaling pathway"/>
    <property type="evidence" value="ECO:0007669"/>
    <property type="project" value="TreeGrafter"/>
</dbReference>
<keyword evidence="3 10" id="KW-0863">Zinc-finger</keyword>
<evidence type="ECO:0000256" key="3">
    <source>
        <dbReference type="ARBA" id="ARBA00022771"/>
    </source>
</evidence>
<dbReference type="FunFam" id="3.30.50.10:FF:000056">
    <property type="entry name" value="Peroxisome proliferator-activated receptor gamma"/>
    <property type="match status" value="1"/>
</dbReference>
<dbReference type="Pfam" id="PF00104">
    <property type="entry name" value="Hormone_recep"/>
    <property type="match status" value="1"/>
</dbReference>
<feature type="compositionally biased region" description="Polar residues" evidence="11">
    <location>
        <begin position="373"/>
        <end position="384"/>
    </location>
</feature>
<dbReference type="WBParaSite" id="TCLT_0000185301-mRNA-1">
    <property type="protein sequence ID" value="TCLT_0000185301-mRNA-1"/>
    <property type="gene ID" value="TCLT_0000185301"/>
</dbReference>
<dbReference type="Gene3D" id="3.30.50.10">
    <property type="entry name" value="Erythroid Transcription Factor GATA-1, subunit A"/>
    <property type="match status" value="1"/>
</dbReference>
<dbReference type="Pfam" id="PF00105">
    <property type="entry name" value="zf-C4"/>
    <property type="match status" value="1"/>
</dbReference>
<keyword evidence="4 10" id="KW-0862">Zinc</keyword>
<dbReference type="PROSITE" id="PS51843">
    <property type="entry name" value="NR_LBD"/>
    <property type="match status" value="1"/>
</dbReference>
<dbReference type="PRINTS" id="PR00398">
    <property type="entry name" value="STRDHORMONER"/>
</dbReference>
<dbReference type="GO" id="GO:0045944">
    <property type="term" value="P:positive regulation of transcription by RNA polymerase II"/>
    <property type="evidence" value="ECO:0007669"/>
    <property type="project" value="TreeGrafter"/>
</dbReference>
<dbReference type="GO" id="GO:0000122">
    <property type="term" value="P:negative regulation of transcription by RNA polymerase II"/>
    <property type="evidence" value="ECO:0007669"/>
    <property type="project" value="TreeGrafter"/>
</dbReference>
<dbReference type="SMART" id="SM00430">
    <property type="entry name" value="HOLI"/>
    <property type="match status" value="1"/>
</dbReference>
<dbReference type="GO" id="GO:0000978">
    <property type="term" value="F:RNA polymerase II cis-regulatory region sequence-specific DNA binding"/>
    <property type="evidence" value="ECO:0007669"/>
    <property type="project" value="TreeGrafter"/>
</dbReference>
<name>A0A0N5CNT1_THECL</name>
<dbReference type="SMART" id="SM00399">
    <property type="entry name" value="ZnF_C4"/>
    <property type="match status" value="1"/>
</dbReference>
<dbReference type="InterPro" id="IPR001628">
    <property type="entry name" value="Znf_hrmn_rcpt"/>
</dbReference>
<dbReference type="InterPro" id="IPR000536">
    <property type="entry name" value="Nucl_hrmn_rcpt_lig-bd"/>
</dbReference>
<feature type="region of interest" description="Disordered" evidence="11">
    <location>
        <begin position="367"/>
        <end position="391"/>
    </location>
</feature>
<dbReference type="InterPro" id="IPR001723">
    <property type="entry name" value="Nuclear_hrmn_rcpt"/>
</dbReference>
<dbReference type="GO" id="GO:0008270">
    <property type="term" value="F:zinc ion binding"/>
    <property type="evidence" value="ECO:0007669"/>
    <property type="project" value="UniProtKB-KW"/>
</dbReference>
<dbReference type="GO" id="GO:0004879">
    <property type="term" value="F:nuclear receptor activity"/>
    <property type="evidence" value="ECO:0007669"/>
    <property type="project" value="TreeGrafter"/>
</dbReference>
<evidence type="ECO:0000313" key="14">
    <source>
        <dbReference type="WBParaSite" id="TCLT_0000185301-mRNA-1"/>
    </source>
</evidence>
<dbReference type="GO" id="GO:0030154">
    <property type="term" value="P:cell differentiation"/>
    <property type="evidence" value="ECO:0007669"/>
    <property type="project" value="TreeGrafter"/>
</dbReference>